<dbReference type="CDD" id="cd00085">
    <property type="entry name" value="HNHc"/>
    <property type="match status" value="1"/>
</dbReference>
<feature type="region of interest" description="Disordered" evidence="1">
    <location>
        <begin position="464"/>
        <end position="500"/>
    </location>
</feature>
<dbReference type="RefSeq" id="WP_142024061.1">
    <property type="nucleotide sequence ID" value="NZ_VFQE01000001.1"/>
</dbReference>
<evidence type="ECO:0000313" key="3">
    <source>
        <dbReference type="Proteomes" id="UP000319865"/>
    </source>
</evidence>
<dbReference type="Proteomes" id="UP000319865">
    <property type="component" value="Unassembled WGS sequence"/>
</dbReference>
<keyword evidence="3" id="KW-1185">Reference proteome</keyword>
<feature type="region of interest" description="Disordered" evidence="1">
    <location>
        <begin position="64"/>
        <end position="91"/>
    </location>
</feature>
<dbReference type="AlphaFoldDB" id="A0A543PB21"/>
<dbReference type="EMBL" id="VFQE01000001">
    <property type="protein sequence ID" value="TQN41283.1"/>
    <property type="molecule type" value="Genomic_DNA"/>
</dbReference>
<evidence type="ECO:0008006" key="4">
    <source>
        <dbReference type="Google" id="ProtNLM"/>
    </source>
</evidence>
<proteinExistence type="predicted"/>
<gene>
    <name evidence="2" type="ORF">FHU33_0646</name>
</gene>
<accession>A0A543PB21</accession>
<sequence>MISTELYRSPLEGLLVDRLLEERPAVTRLPVEVLSAEQAAAELQRLQARKAMDAAYEAELVMALAGERPDTDDPPPGHPGARRRGMGSPVPGTSEFLSDELALVLNTSRVFAAAVLTDAWLLTERMPAVHAARVAGELDPYRARLFADVLGPASDEVIAAVVPAVLPEAARLSAGRLRRRLIAAAVAADEEFAEQRRIEAQRRAEVRVRPTADGMSVLSSEVPSPIAGAMWSAIDAAAQLARTAGDDRPIGVLRAEAHAAMVLRPDGGAEPGFTAHVTVLAPLPALCPGSAGAVDAELGPAVDGSPITAAHLRELLAELNALGVRAPAGGSLTLAVTGADGALLATTTPGELARLAARGCPAHGGPEARCDCPVLTAPADVAGYQHSAAQDRFLEVRDRTCRQPGCAQPAGRTDADHVLAYDCGGRTGCDNLCCLCRTHHRLKTFARNWRYELLPDGTLRVTTPSGITRITRPPGLREPFEQRALPAPPPVDRPDEPPPF</sequence>
<evidence type="ECO:0000256" key="1">
    <source>
        <dbReference type="SAM" id="MobiDB-lite"/>
    </source>
</evidence>
<evidence type="ECO:0000313" key="2">
    <source>
        <dbReference type="EMBL" id="TQN41283.1"/>
    </source>
</evidence>
<name>A0A543PB21_9ACTN</name>
<reference evidence="2 3" key="1">
    <citation type="submission" date="2019-06" db="EMBL/GenBank/DDBJ databases">
        <title>Sequencing the genomes of 1000 actinobacteria strains.</title>
        <authorList>
            <person name="Klenk H.-P."/>
        </authorList>
    </citation>
    <scope>NUCLEOTIDE SEQUENCE [LARGE SCALE GENOMIC DNA]</scope>
    <source>
        <strain evidence="2 3">DSM 46837</strain>
    </source>
</reference>
<protein>
    <recommendedName>
        <fullName evidence="4">HNH nuclease domain-containing protein</fullName>
    </recommendedName>
</protein>
<dbReference type="InterPro" id="IPR003615">
    <property type="entry name" value="HNH_nuc"/>
</dbReference>
<comment type="caution">
    <text evidence="2">The sequence shown here is derived from an EMBL/GenBank/DDBJ whole genome shotgun (WGS) entry which is preliminary data.</text>
</comment>
<organism evidence="2 3">
    <name type="scientific">Blastococcus colisei</name>
    <dbReference type="NCBI Taxonomy" id="1564162"/>
    <lineage>
        <taxon>Bacteria</taxon>
        <taxon>Bacillati</taxon>
        <taxon>Actinomycetota</taxon>
        <taxon>Actinomycetes</taxon>
        <taxon>Geodermatophilales</taxon>
        <taxon>Geodermatophilaceae</taxon>
        <taxon>Blastococcus</taxon>
    </lineage>
</organism>
<dbReference type="OrthoDB" id="5244772at2"/>